<feature type="transmembrane region" description="Helical" evidence="7">
    <location>
        <begin position="101"/>
        <end position="122"/>
    </location>
</feature>
<dbReference type="InterPro" id="IPR052049">
    <property type="entry name" value="Electron_transfer_protein"/>
</dbReference>
<feature type="transmembrane region" description="Helical" evidence="7">
    <location>
        <begin position="243"/>
        <end position="261"/>
    </location>
</feature>
<evidence type="ECO:0000256" key="3">
    <source>
        <dbReference type="ARBA" id="ARBA00022475"/>
    </source>
</evidence>
<gene>
    <name evidence="8" type="ORF">SAMN05444920_101775</name>
</gene>
<reference evidence="8 9" key="1">
    <citation type="submission" date="2016-10" db="EMBL/GenBank/DDBJ databases">
        <authorList>
            <person name="de Groot N.N."/>
        </authorList>
    </citation>
    <scope>NUCLEOTIDE SEQUENCE [LARGE SCALE GENOMIC DNA]</scope>
    <source>
        <strain evidence="8 9">CGMCC 4.7037</strain>
    </source>
</reference>
<evidence type="ECO:0000313" key="9">
    <source>
        <dbReference type="Proteomes" id="UP000236732"/>
    </source>
</evidence>
<keyword evidence="5 7" id="KW-1133">Transmembrane helix</keyword>
<evidence type="ECO:0000256" key="4">
    <source>
        <dbReference type="ARBA" id="ARBA00022692"/>
    </source>
</evidence>
<evidence type="ECO:0000256" key="5">
    <source>
        <dbReference type="ARBA" id="ARBA00022989"/>
    </source>
</evidence>
<keyword evidence="4 7" id="KW-0812">Transmembrane</keyword>
<accession>A0A1H5V650</accession>
<dbReference type="AlphaFoldDB" id="A0A1H5V650"/>
<keyword evidence="9" id="KW-1185">Reference proteome</keyword>
<feature type="transmembrane region" description="Helical" evidence="7">
    <location>
        <begin position="51"/>
        <end position="69"/>
    </location>
</feature>
<name>A0A1H5V650_9ACTN</name>
<evidence type="ECO:0000256" key="6">
    <source>
        <dbReference type="ARBA" id="ARBA00023136"/>
    </source>
</evidence>
<dbReference type="PANTHER" id="PTHR34856">
    <property type="entry name" value="PROTEIN NRFD"/>
    <property type="match status" value="1"/>
</dbReference>
<protein>
    <submittedName>
        <fullName evidence="8">Formate-dependent nitrite reductase, membrane component NrfD</fullName>
    </submittedName>
</protein>
<comment type="subcellular location">
    <subcellularLocation>
        <location evidence="1">Cell membrane</location>
        <topology evidence="1">Multi-pass membrane protein</topology>
    </subcellularLocation>
</comment>
<dbReference type="Pfam" id="PF03916">
    <property type="entry name" value="NrfD"/>
    <property type="match status" value="1"/>
</dbReference>
<evidence type="ECO:0000313" key="8">
    <source>
        <dbReference type="EMBL" id="SEF82674.1"/>
    </source>
</evidence>
<evidence type="ECO:0000256" key="7">
    <source>
        <dbReference type="SAM" id="Phobius"/>
    </source>
</evidence>
<evidence type="ECO:0000256" key="1">
    <source>
        <dbReference type="ARBA" id="ARBA00004651"/>
    </source>
</evidence>
<feature type="transmembrane region" description="Helical" evidence="7">
    <location>
        <begin position="142"/>
        <end position="159"/>
    </location>
</feature>
<feature type="transmembrane region" description="Helical" evidence="7">
    <location>
        <begin position="212"/>
        <end position="231"/>
    </location>
</feature>
<dbReference type="Proteomes" id="UP000236732">
    <property type="component" value="Unassembled WGS sequence"/>
</dbReference>
<proteinExistence type="inferred from homology"/>
<dbReference type="PANTHER" id="PTHR34856:SF2">
    <property type="entry name" value="PROTEIN NRFD"/>
    <property type="match status" value="1"/>
</dbReference>
<feature type="transmembrane region" description="Helical" evidence="7">
    <location>
        <begin position="13"/>
        <end position="39"/>
    </location>
</feature>
<keyword evidence="6 7" id="KW-0472">Membrane</keyword>
<dbReference type="RefSeq" id="WP_103954284.1">
    <property type="nucleotide sequence ID" value="NZ_FNVT01000001.1"/>
</dbReference>
<feature type="transmembrane region" description="Helical" evidence="7">
    <location>
        <begin position="277"/>
        <end position="298"/>
    </location>
</feature>
<dbReference type="GO" id="GO:0005886">
    <property type="term" value="C:plasma membrane"/>
    <property type="evidence" value="ECO:0007669"/>
    <property type="project" value="UniProtKB-SubCell"/>
</dbReference>
<comment type="similarity">
    <text evidence="2">Belongs to the NrfD family.</text>
</comment>
<evidence type="ECO:0000256" key="2">
    <source>
        <dbReference type="ARBA" id="ARBA00008929"/>
    </source>
</evidence>
<feature type="transmembrane region" description="Helical" evidence="7">
    <location>
        <begin position="171"/>
        <end position="192"/>
    </location>
</feature>
<dbReference type="InterPro" id="IPR005614">
    <property type="entry name" value="NrfD-like"/>
</dbReference>
<sequence>MDEVQHFAGPPDWLWYILFYFFLAGLSGGSYVLATLLRLRNAPGDEPMARIGLYIAFPPMLIAPLLLALDLGQPLRFWHMLINTTPGNPGLNFKYWSPMSIGAWALVVFGAITTVSFAAALVRDGKIRLPLVVRLDNRLFNVAGSLFGLFIAGYTGVLLSVSNQPVWSDTWALGGLFLASGLAGSAALMLLLARYRPDAGPSTPMLSVSERLYSLLELALIVAFALTLLTAGTEDIVFALPWLPLWAVALAGLVPGLYGLATERLSAGGAVALRQPVALSLLVLAGVLALRAAIIFSVQL</sequence>
<organism evidence="8 9">
    <name type="scientific">Nonomuraea solani</name>
    <dbReference type="NCBI Taxonomy" id="1144553"/>
    <lineage>
        <taxon>Bacteria</taxon>
        <taxon>Bacillati</taxon>
        <taxon>Actinomycetota</taxon>
        <taxon>Actinomycetes</taxon>
        <taxon>Streptosporangiales</taxon>
        <taxon>Streptosporangiaceae</taxon>
        <taxon>Nonomuraea</taxon>
    </lineage>
</organism>
<dbReference type="Gene3D" id="1.20.1630.10">
    <property type="entry name" value="Formate dehydrogenase/DMSO reductase domain"/>
    <property type="match status" value="1"/>
</dbReference>
<dbReference type="OrthoDB" id="112837at2"/>
<keyword evidence="3" id="KW-1003">Cell membrane</keyword>
<dbReference type="EMBL" id="FNVT01000001">
    <property type="protein sequence ID" value="SEF82674.1"/>
    <property type="molecule type" value="Genomic_DNA"/>
</dbReference>